<keyword evidence="2 6" id="KW-0349">Heme</keyword>
<feature type="signal peptide" evidence="7">
    <location>
        <begin position="1"/>
        <end position="21"/>
    </location>
</feature>
<dbReference type="Gene3D" id="1.10.760.10">
    <property type="entry name" value="Cytochrome c-like domain"/>
    <property type="match status" value="1"/>
</dbReference>
<dbReference type="Pfam" id="PF00034">
    <property type="entry name" value="Cytochrom_C"/>
    <property type="match status" value="1"/>
</dbReference>
<reference evidence="9 10" key="1">
    <citation type="submission" date="2019-07" db="EMBL/GenBank/DDBJ databases">
        <title>The pathways for chlorine oxyanion respiration interact through the shared metabolite chlorate.</title>
        <authorList>
            <person name="Barnum T.P."/>
            <person name="Cheng Y."/>
            <person name="Hill K.A."/>
            <person name="Lucas L.N."/>
            <person name="Carlson H.K."/>
            <person name="Coates J.D."/>
        </authorList>
    </citation>
    <scope>NUCLEOTIDE SEQUENCE [LARGE SCALE GENOMIC DNA]</scope>
    <source>
        <strain evidence="9 10">SFB-1</strain>
    </source>
</reference>
<protein>
    <submittedName>
        <fullName evidence="9">Cytochrome C</fullName>
    </submittedName>
</protein>
<dbReference type="InterPro" id="IPR050597">
    <property type="entry name" value="Cytochrome_c_Oxidase_Subunit"/>
</dbReference>
<dbReference type="InterPro" id="IPR036909">
    <property type="entry name" value="Cyt_c-like_dom_sf"/>
</dbReference>
<comment type="caution">
    <text evidence="9">The sequence shown here is derived from an EMBL/GenBank/DDBJ whole genome shotgun (WGS) entry which is preliminary data.</text>
</comment>
<dbReference type="PANTHER" id="PTHR33751">
    <property type="entry name" value="CBB3-TYPE CYTOCHROME C OXIDASE SUBUNIT FIXP"/>
    <property type="match status" value="1"/>
</dbReference>
<dbReference type="EMBL" id="VMNI01000009">
    <property type="protein sequence ID" value="TVO76365.1"/>
    <property type="molecule type" value="Genomic_DNA"/>
</dbReference>
<accession>A0A557R2Z8</accession>
<keyword evidence="3 6" id="KW-0479">Metal-binding</keyword>
<evidence type="ECO:0000256" key="4">
    <source>
        <dbReference type="ARBA" id="ARBA00022982"/>
    </source>
</evidence>
<evidence type="ECO:0000256" key="3">
    <source>
        <dbReference type="ARBA" id="ARBA00022723"/>
    </source>
</evidence>
<evidence type="ECO:0000256" key="2">
    <source>
        <dbReference type="ARBA" id="ARBA00022617"/>
    </source>
</evidence>
<evidence type="ECO:0000259" key="8">
    <source>
        <dbReference type="PROSITE" id="PS51007"/>
    </source>
</evidence>
<keyword evidence="7" id="KW-0732">Signal</keyword>
<evidence type="ECO:0000256" key="6">
    <source>
        <dbReference type="PROSITE-ProRule" id="PRU00433"/>
    </source>
</evidence>
<feature type="chain" id="PRO_5021762273" evidence="7">
    <location>
        <begin position="22"/>
        <end position="106"/>
    </location>
</feature>
<dbReference type="GO" id="GO:0020037">
    <property type="term" value="F:heme binding"/>
    <property type="evidence" value="ECO:0007669"/>
    <property type="project" value="InterPro"/>
</dbReference>
<dbReference type="GO" id="GO:0009055">
    <property type="term" value="F:electron transfer activity"/>
    <property type="evidence" value="ECO:0007669"/>
    <property type="project" value="InterPro"/>
</dbReference>
<dbReference type="PROSITE" id="PS51007">
    <property type="entry name" value="CYTC"/>
    <property type="match status" value="1"/>
</dbReference>
<evidence type="ECO:0000256" key="1">
    <source>
        <dbReference type="ARBA" id="ARBA00022448"/>
    </source>
</evidence>
<evidence type="ECO:0000256" key="5">
    <source>
        <dbReference type="ARBA" id="ARBA00023004"/>
    </source>
</evidence>
<dbReference type="GO" id="GO:0046872">
    <property type="term" value="F:metal ion binding"/>
    <property type="evidence" value="ECO:0007669"/>
    <property type="project" value="UniProtKB-KW"/>
</dbReference>
<feature type="domain" description="Cytochrome c" evidence="8">
    <location>
        <begin position="24"/>
        <end position="101"/>
    </location>
</feature>
<sequence>MKLIRPLTLIWLAALAPSIHAGGMPIDKGRTLAATCANCHGTDGHSVGGTESLAGVPRDTLLRKLSAFSRGEKPATIMHQIAEGYTPEQLTLIAEHFAAQRARTGH</sequence>
<keyword evidence="5 6" id="KW-0408">Iron</keyword>
<evidence type="ECO:0000313" key="9">
    <source>
        <dbReference type="EMBL" id="TVO76365.1"/>
    </source>
</evidence>
<keyword evidence="1" id="KW-0813">Transport</keyword>
<evidence type="ECO:0000256" key="7">
    <source>
        <dbReference type="SAM" id="SignalP"/>
    </source>
</evidence>
<dbReference type="SUPFAM" id="SSF46626">
    <property type="entry name" value="Cytochrome c"/>
    <property type="match status" value="1"/>
</dbReference>
<dbReference type="PANTHER" id="PTHR33751:SF9">
    <property type="entry name" value="CYTOCHROME C4"/>
    <property type="match status" value="1"/>
</dbReference>
<evidence type="ECO:0000313" key="10">
    <source>
        <dbReference type="Proteomes" id="UP000318349"/>
    </source>
</evidence>
<dbReference type="Proteomes" id="UP000318349">
    <property type="component" value="Unassembled WGS sequence"/>
</dbReference>
<dbReference type="InterPro" id="IPR009056">
    <property type="entry name" value="Cyt_c-like_dom"/>
</dbReference>
<name>A0A557R2Z8_9RHOO</name>
<dbReference type="AlphaFoldDB" id="A0A557R2Z8"/>
<organism evidence="9 10">
    <name type="scientific">Denitromonas halophila</name>
    <dbReference type="NCBI Taxonomy" id="1629404"/>
    <lineage>
        <taxon>Bacteria</taxon>
        <taxon>Pseudomonadati</taxon>
        <taxon>Pseudomonadota</taxon>
        <taxon>Betaproteobacteria</taxon>
        <taxon>Rhodocyclales</taxon>
        <taxon>Zoogloeaceae</taxon>
        <taxon>Denitromonas</taxon>
    </lineage>
</organism>
<gene>
    <name evidence="9" type="ORF">FHP89_10790</name>
</gene>
<keyword evidence="4" id="KW-0249">Electron transport</keyword>
<proteinExistence type="predicted"/>